<evidence type="ECO:0000313" key="3">
    <source>
        <dbReference type="Proteomes" id="UP000271098"/>
    </source>
</evidence>
<dbReference type="Gene3D" id="1.20.1070.10">
    <property type="entry name" value="Rhodopsin 7-helix transmembrane proteins"/>
    <property type="match status" value="1"/>
</dbReference>
<keyword evidence="1" id="KW-0812">Transmembrane</keyword>
<name>A0A183CW61_9BILA</name>
<evidence type="ECO:0000256" key="1">
    <source>
        <dbReference type="SAM" id="Phobius"/>
    </source>
</evidence>
<reference evidence="4" key="1">
    <citation type="submission" date="2016-06" db="UniProtKB">
        <authorList>
            <consortium name="WormBaseParasite"/>
        </authorList>
    </citation>
    <scope>IDENTIFICATION</scope>
</reference>
<dbReference type="OrthoDB" id="5820127at2759"/>
<evidence type="ECO:0000313" key="4">
    <source>
        <dbReference type="WBParaSite" id="GPUH_0000070201-mRNA-1"/>
    </source>
</evidence>
<dbReference type="EMBL" id="UYRT01000685">
    <property type="protein sequence ID" value="VDK28560.1"/>
    <property type="molecule type" value="Genomic_DNA"/>
</dbReference>
<gene>
    <name evidence="2" type="ORF">GPUH_LOCUS702</name>
</gene>
<dbReference type="InterPro" id="IPR019424">
    <property type="entry name" value="7TM_GPCR_Srsx"/>
</dbReference>
<proteinExistence type="predicted"/>
<reference evidence="2 3" key="2">
    <citation type="submission" date="2018-11" db="EMBL/GenBank/DDBJ databases">
        <authorList>
            <consortium name="Pathogen Informatics"/>
        </authorList>
    </citation>
    <scope>NUCLEOTIDE SEQUENCE [LARGE SCALE GENOMIC DNA]</scope>
</reference>
<accession>A0A183CW61</accession>
<protein>
    <submittedName>
        <fullName evidence="4">G_PROTEIN_RECEP_F1_2 domain-containing protein</fullName>
    </submittedName>
</protein>
<organism evidence="4">
    <name type="scientific">Gongylonema pulchrum</name>
    <dbReference type="NCBI Taxonomy" id="637853"/>
    <lineage>
        <taxon>Eukaryota</taxon>
        <taxon>Metazoa</taxon>
        <taxon>Ecdysozoa</taxon>
        <taxon>Nematoda</taxon>
        <taxon>Chromadorea</taxon>
        <taxon>Rhabditida</taxon>
        <taxon>Spirurina</taxon>
        <taxon>Spiruromorpha</taxon>
        <taxon>Spiruroidea</taxon>
        <taxon>Gongylonematidae</taxon>
        <taxon>Gongylonema</taxon>
    </lineage>
</organism>
<dbReference type="WBParaSite" id="GPUH_0000070201-mRNA-1">
    <property type="protein sequence ID" value="GPUH_0000070201-mRNA-1"/>
    <property type="gene ID" value="GPUH_0000070201"/>
</dbReference>
<sequence>MRPMEVSGLLMIPLLIFGIFGNLHLIYATHKFKELQTRNGILIAIAALFDLVCFLVFATQVKLFKTFLIF</sequence>
<feature type="transmembrane region" description="Helical" evidence="1">
    <location>
        <begin position="6"/>
        <end position="28"/>
    </location>
</feature>
<dbReference type="Pfam" id="PF10320">
    <property type="entry name" value="7TM_GPCR_Srsx"/>
    <property type="match status" value="1"/>
</dbReference>
<evidence type="ECO:0000313" key="2">
    <source>
        <dbReference type="EMBL" id="VDK28560.1"/>
    </source>
</evidence>
<dbReference type="Proteomes" id="UP000271098">
    <property type="component" value="Unassembled WGS sequence"/>
</dbReference>
<keyword evidence="3" id="KW-1185">Reference proteome</keyword>
<keyword evidence="1" id="KW-0472">Membrane</keyword>
<feature type="transmembrane region" description="Helical" evidence="1">
    <location>
        <begin position="40"/>
        <end position="61"/>
    </location>
</feature>
<dbReference type="SUPFAM" id="SSF81321">
    <property type="entry name" value="Family A G protein-coupled receptor-like"/>
    <property type="match status" value="1"/>
</dbReference>
<dbReference type="AlphaFoldDB" id="A0A183CW61"/>
<keyword evidence="1" id="KW-1133">Transmembrane helix</keyword>